<reference evidence="11" key="1">
    <citation type="journal article" date="2019" name="Int. J. Syst. Evol. Microbiol.">
        <title>The Global Catalogue of Microorganisms (GCM) 10K type strain sequencing project: providing services to taxonomists for standard genome sequencing and annotation.</title>
        <authorList>
            <consortium name="The Broad Institute Genomics Platform"/>
            <consortium name="The Broad Institute Genome Sequencing Center for Infectious Disease"/>
            <person name="Wu L."/>
            <person name="Ma J."/>
        </authorList>
    </citation>
    <scope>NUCLEOTIDE SEQUENCE [LARGE SCALE GENOMIC DNA]</scope>
    <source>
        <strain evidence="11">JCM 16548</strain>
    </source>
</reference>
<dbReference type="Proteomes" id="UP001500051">
    <property type="component" value="Unassembled WGS sequence"/>
</dbReference>
<dbReference type="NCBIfam" id="NF002276">
    <property type="entry name" value="PRK01209.1-4"/>
    <property type="match status" value="1"/>
</dbReference>
<evidence type="ECO:0000256" key="3">
    <source>
        <dbReference type="ARBA" id="ARBA00006263"/>
    </source>
</evidence>
<comment type="similarity">
    <text evidence="3 9">Belongs to the CobD/CbiB family.</text>
</comment>
<dbReference type="PANTHER" id="PTHR34308:SF1">
    <property type="entry name" value="COBALAMIN BIOSYNTHESIS PROTEIN CBIB"/>
    <property type="match status" value="1"/>
</dbReference>
<proteinExistence type="inferred from homology"/>
<evidence type="ECO:0000256" key="1">
    <source>
        <dbReference type="ARBA" id="ARBA00004651"/>
    </source>
</evidence>
<keyword evidence="7 9" id="KW-1133">Transmembrane helix</keyword>
<keyword evidence="6 9" id="KW-0812">Transmembrane</keyword>
<name>A0ABP7DAF1_9ACTN</name>
<keyword evidence="4 9" id="KW-1003">Cell membrane</keyword>
<evidence type="ECO:0000256" key="5">
    <source>
        <dbReference type="ARBA" id="ARBA00022573"/>
    </source>
</evidence>
<comment type="function">
    <text evidence="9">Converts cobyric acid to cobinamide by the addition of aminopropanol on the F carboxylic group.</text>
</comment>
<accession>A0ABP7DAF1</accession>
<gene>
    <name evidence="9" type="primary">cobD</name>
    <name evidence="10" type="ORF">GCM10022204_18030</name>
</gene>
<evidence type="ECO:0000313" key="10">
    <source>
        <dbReference type="EMBL" id="GAA3701593.1"/>
    </source>
</evidence>
<dbReference type="HAMAP" id="MF_00024">
    <property type="entry name" value="CobD_CbiB"/>
    <property type="match status" value="1"/>
</dbReference>
<dbReference type="InterPro" id="IPR004485">
    <property type="entry name" value="Cobalamin_biosynth_CobD/CbiB"/>
</dbReference>
<protein>
    <recommendedName>
        <fullName evidence="9">Cobalamin biosynthesis protein CobD</fullName>
    </recommendedName>
</protein>
<keyword evidence="5 9" id="KW-0169">Cobalamin biosynthesis</keyword>
<evidence type="ECO:0000256" key="4">
    <source>
        <dbReference type="ARBA" id="ARBA00022475"/>
    </source>
</evidence>
<evidence type="ECO:0000256" key="9">
    <source>
        <dbReference type="HAMAP-Rule" id="MF_00024"/>
    </source>
</evidence>
<dbReference type="RefSeq" id="WP_344811994.1">
    <property type="nucleotide sequence ID" value="NZ_BAAAYX010000004.1"/>
</dbReference>
<keyword evidence="8 9" id="KW-0472">Membrane</keyword>
<evidence type="ECO:0000256" key="6">
    <source>
        <dbReference type="ARBA" id="ARBA00022692"/>
    </source>
</evidence>
<sequence length="318" mass="32726">MSTLARATRRLAPAGGLIAGYALDRLLGDPRRWHPVAGFGQAAGRLEQRLYADDRPHGVLFTVLTVGAPVAAGAALERATRRWPLATGVLTAAATWVVLGGRSLVREADAVADHLGSEDLPAARRQVARLVGRDTTALDASGVARAGVESVAENSSDAVVAPLLWGAVAGLPGLLGYRAVNTLDAMVGHRSPRYERFGWASARLDDLANWVPARVSAGLATLGAPWVGGSPRDAVDAVRRDAGAHPSPNAGVVEAAFAGALGVQLGGRNTYGGEVSDRGTLGDGRPPEGGDIARATRLATMVSDAALVVAVAIRLTRA</sequence>
<dbReference type="PANTHER" id="PTHR34308">
    <property type="entry name" value="COBALAMIN BIOSYNTHESIS PROTEIN CBIB"/>
    <property type="match status" value="1"/>
</dbReference>
<dbReference type="NCBIfam" id="TIGR00380">
    <property type="entry name" value="cobal_cbiB"/>
    <property type="match status" value="1"/>
</dbReference>
<evidence type="ECO:0000313" key="11">
    <source>
        <dbReference type="Proteomes" id="UP001500051"/>
    </source>
</evidence>
<dbReference type="Pfam" id="PF03186">
    <property type="entry name" value="CobD_Cbib"/>
    <property type="match status" value="1"/>
</dbReference>
<comment type="subcellular location">
    <subcellularLocation>
        <location evidence="1 9">Cell membrane</location>
        <topology evidence="1 9">Multi-pass membrane protein</topology>
    </subcellularLocation>
</comment>
<organism evidence="10 11">
    <name type="scientific">Microlunatus aurantiacus</name>
    <dbReference type="NCBI Taxonomy" id="446786"/>
    <lineage>
        <taxon>Bacteria</taxon>
        <taxon>Bacillati</taxon>
        <taxon>Actinomycetota</taxon>
        <taxon>Actinomycetes</taxon>
        <taxon>Propionibacteriales</taxon>
        <taxon>Propionibacteriaceae</taxon>
        <taxon>Microlunatus</taxon>
    </lineage>
</organism>
<evidence type="ECO:0000256" key="7">
    <source>
        <dbReference type="ARBA" id="ARBA00022989"/>
    </source>
</evidence>
<keyword evidence="11" id="KW-1185">Reference proteome</keyword>
<dbReference type="EMBL" id="BAAAYX010000004">
    <property type="protein sequence ID" value="GAA3701593.1"/>
    <property type="molecule type" value="Genomic_DNA"/>
</dbReference>
<evidence type="ECO:0000256" key="8">
    <source>
        <dbReference type="ARBA" id="ARBA00023136"/>
    </source>
</evidence>
<comment type="pathway">
    <text evidence="2 9">Cofactor biosynthesis; adenosylcobalamin biosynthesis.</text>
</comment>
<comment type="caution">
    <text evidence="10">The sequence shown here is derived from an EMBL/GenBank/DDBJ whole genome shotgun (WGS) entry which is preliminary data.</text>
</comment>
<evidence type="ECO:0000256" key="2">
    <source>
        <dbReference type="ARBA" id="ARBA00004953"/>
    </source>
</evidence>